<dbReference type="InterPro" id="IPR036388">
    <property type="entry name" value="WH-like_DNA-bd_sf"/>
</dbReference>
<keyword evidence="3" id="KW-0808">Transferase</keyword>
<keyword evidence="4" id="KW-1185">Reference proteome</keyword>
<name>A0A8J7GP08_9ACTN</name>
<evidence type="ECO:0000313" key="4">
    <source>
        <dbReference type="Proteomes" id="UP000622552"/>
    </source>
</evidence>
<dbReference type="InterPro" id="IPR036390">
    <property type="entry name" value="WH_DNA-bd_sf"/>
</dbReference>
<dbReference type="EMBL" id="JADOUF010000001">
    <property type="protein sequence ID" value="MBG6135208.1"/>
    <property type="molecule type" value="Genomic_DNA"/>
</dbReference>
<organism evidence="3 4">
    <name type="scientific">Longispora fulva</name>
    <dbReference type="NCBI Taxonomy" id="619741"/>
    <lineage>
        <taxon>Bacteria</taxon>
        <taxon>Bacillati</taxon>
        <taxon>Actinomycetota</taxon>
        <taxon>Actinomycetes</taxon>
        <taxon>Micromonosporales</taxon>
        <taxon>Micromonosporaceae</taxon>
        <taxon>Longispora</taxon>
    </lineage>
</organism>
<dbReference type="GO" id="GO:0003700">
    <property type="term" value="F:DNA-binding transcription factor activity"/>
    <property type="evidence" value="ECO:0007669"/>
    <property type="project" value="InterPro"/>
</dbReference>
<dbReference type="SUPFAM" id="SSF46785">
    <property type="entry name" value="Winged helix' DNA-binding domain"/>
    <property type="match status" value="1"/>
</dbReference>
<accession>A0A8J7GP08</accession>
<evidence type="ECO:0000259" key="2">
    <source>
        <dbReference type="Pfam" id="PF12802"/>
    </source>
</evidence>
<evidence type="ECO:0000313" key="3">
    <source>
        <dbReference type="EMBL" id="MBG6135208.1"/>
    </source>
</evidence>
<dbReference type="InterPro" id="IPR000835">
    <property type="entry name" value="HTH_MarR-typ"/>
</dbReference>
<dbReference type="AlphaFoldDB" id="A0A8J7GP08"/>
<sequence length="407" mass="41228">MMARVSGSSRLLGAINESAALAHLLESGPLTRADLRALIGLSKPSTSEVLRRLQDAGLALTVGRTQGGGPGPTAEIYAANPEAAYAAAVSVRKASTIAAAVCDLSGALRARIEVEVDFAGTDAARAVTGAVEELCRRAGLRVDQLDHVQLAIPGSYDERTDMVRHIHVPGWERPGLLGEVRRAYRAAHVDNDVNLAAVAERHRGVAAADPSAGFAMLWLGEGVGLAIDLGGTLLRGARQGAGEIGYMPVGLPGAERRPDYEELVGGPAVVALAAEYGFVAETAHDAVALAVAAVGTAGGAALAGGPQEAAGRGRAFLGVLAARIAVGLAAVVAVLDPPLVVLAGEVAQAGADPLRAAVEASLGEIGELRTPIAVTGVEDDAVLFGALEASLSAAREALFARLGSPAF</sequence>
<dbReference type="Gene3D" id="1.10.10.10">
    <property type="entry name" value="Winged helix-like DNA-binding domain superfamily/Winged helix DNA-binding domain"/>
    <property type="match status" value="1"/>
</dbReference>
<reference evidence="3" key="1">
    <citation type="submission" date="2020-11" db="EMBL/GenBank/DDBJ databases">
        <title>Sequencing the genomes of 1000 actinobacteria strains.</title>
        <authorList>
            <person name="Klenk H.-P."/>
        </authorList>
    </citation>
    <scope>NUCLEOTIDE SEQUENCE</scope>
    <source>
        <strain evidence="3">DSM 45356</strain>
    </source>
</reference>
<dbReference type="Pfam" id="PF12802">
    <property type="entry name" value="MarR_2"/>
    <property type="match status" value="1"/>
</dbReference>
<evidence type="ECO:0000256" key="1">
    <source>
        <dbReference type="ARBA" id="ARBA00006479"/>
    </source>
</evidence>
<gene>
    <name evidence="3" type="ORF">IW245_001402</name>
</gene>
<comment type="similarity">
    <text evidence="1">Belongs to the ROK (NagC/XylR) family.</text>
</comment>
<dbReference type="Proteomes" id="UP000622552">
    <property type="component" value="Unassembled WGS sequence"/>
</dbReference>
<dbReference type="InterPro" id="IPR043129">
    <property type="entry name" value="ATPase_NBD"/>
</dbReference>
<comment type="caution">
    <text evidence="3">The sequence shown here is derived from an EMBL/GenBank/DDBJ whole genome shotgun (WGS) entry which is preliminary data.</text>
</comment>
<dbReference type="PANTHER" id="PTHR18964:SF149">
    <property type="entry name" value="BIFUNCTIONAL UDP-N-ACETYLGLUCOSAMINE 2-EPIMERASE_N-ACETYLMANNOSAMINE KINASE"/>
    <property type="match status" value="1"/>
</dbReference>
<feature type="domain" description="HTH marR-type" evidence="2">
    <location>
        <begin position="17"/>
        <end position="58"/>
    </location>
</feature>
<dbReference type="GO" id="GO:0016301">
    <property type="term" value="F:kinase activity"/>
    <property type="evidence" value="ECO:0007669"/>
    <property type="project" value="UniProtKB-KW"/>
</dbReference>
<dbReference type="Gene3D" id="3.30.420.40">
    <property type="match status" value="2"/>
</dbReference>
<dbReference type="PANTHER" id="PTHR18964">
    <property type="entry name" value="ROK (REPRESSOR, ORF, KINASE) FAMILY"/>
    <property type="match status" value="1"/>
</dbReference>
<keyword evidence="3" id="KW-0418">Kinase</keyword>
<dbReference type="SUPFAM" id="SSF53067">
    <property type="entry name" value="Actin-like ATPase domain"/>
    <property type="match status" value="1"/>
</dbReference>
<dbReference type="RefSeq" id="WP_231398688.1">
    <property type="nucleotide sequence ID" value="NZ_JADOUF010000001.1"/>
</dbReference>
<protein>
    <submittedName>
        <fullName evidence="3">Putative NBD/HSP70 family sugar kinase</fullName>
    </submittedName>
</protein>
<dbReference type="InterPro" id="IPR000600">
    <property type="entry name" value="ROK"/>
</dbReference>
<dbReference type="Pfam" id="PF00480">
    <property type="entry name" value="ROK"/>
    <property type="match status" value="1"/>
</dbReference>
<proteinExistence type="inferred from homology"/>